<reference evidence="10 11" key="1">
    <citation type="submission" date="2019-03" db="EMBL/GenBank/DDBJ databases">
        <title>Genomic Encyclopedia of Type Strains, Phase IV (KMG-IV): sequencing the most valuable type-strain genomes for metagenomic binning, comparative biology and taxonomic classification.</title>
        <authorList>
            <person name="Goeker M."/>
        </authorList>
    </citation>
    <scope>NUCLEOTIDE SEQUENCE [LARGE SCALE GENOMIC DNA]</scope>
    <source>
        <strain evidence="10 11">DSM 26377</strain>
    </source>
</reference>
<feature type="binding site" description="axial binding residue" evidence="8">
    <location>
        <position position="400"/>
    </location>
    <ligand>
        <name>heme</name>
        <dbReference type="ChEBI" id="CHEBI:30413"/>
    </ligand>
    <ligandPart>
        <name>Fe</name>
        <dbReference type="ChEBI" id="CHEBI:18248"/>
    </ligandPart>
</feature>
<keyword evidence="11" id="KW-1185">Reference proteome</keyword>
<keyword evidence="7 9" id="KW-0503">Monooxygenase</keyword>
<dbReference type="PROSITE" id="PS00086">
    <property type="entry name" value="CYTOCHROME_P450"/>
    <property type="match status" value="1"/>
</dbReference>
<name>A0A4R7PD38_9GAMM</name>
<comment type="similarity">
    <text evidence="2 9">Belongs to the cytochrome P450 family.</text>
</comment>
<dbReference type="Proteomes" id="UP000295341">
    <property type="component" value="Unassembled WGS sequence"/>
</dbReference>
<evidence type="ECO:0000313" key="11">
    <source>
        <dbReference type="Proteomes" id="UP000295341"/>
    </source>
</evidence>
<dbReference type="InterPro" id="IPR001128">
    <property type="entry name" value="Cyt_P450"/>
</dbReference>
<evidence type="ECO:0000256" key="2">
    <source>
        <dbReference type="ARBA" id="ARBA00010617"/>
    </source>
</evidence>
<dbReference type="GO" id="GO:0005506">
    <property type="term" value="F:iron ion binding"/>
    <property type="evidence" value="ECO:0007669"/>
    <property type="project" value="InterPro"/>
</dbReference>
<evidence type="ECO:0000256" key="1">
    <source>
        <dbReference type="ARBA" id="ARBA00001971"/>
    </source>
</evidence>
<dbReference type="Pfam" id="PF00067">
    <property type="entry name" value="p450"/>
    <property type="match status" value="1"/>
</dbReference>
<comment type="caution">
    <text evidence="10">The sequence shown here is derived from an EMBL/GenBank/DDBJ whole genome shotgun (WGS) entry which is preliminary data.</text>
</comment>
<dbReference type="InterPro" id="IPR017972">
    <property type="entry name" value="Cyt_P450_CS"/>
</dbReference>
<organism evidence="10 11">
    <name type="scientific">Panacagrimonas perspica</name>
    <dbReference type="NCBI Taxonomy" id="381431"/>
    <lineage>
        <taxon>Bacteria</taxon>
        <taxon>Pseudomonadati</taxon>
        <taxon>Pseudomonadota</taxon>
        <taxon>Gammaproteobacteria</taxon>
        <taxon>Nevskiales</taxon>
        <taxon>Nevskiaceae</taxon>
        <taxon>Panacagrimonas</taxon>
    </lineage>
</organism>
<dbReference type="GO" id="GO:0016125">
    <property type="term" value="P:sterol metabolic process"/>
    <property type="evidence" value="ECO:0007669"/>
    <property type="project" value="TreeGrafter"/>
</dbReference>
<dbReference type="GO" id="GO:0004497">
    <property type="term" value="F:monooxygenase activity"/>
    <property type="evidence" value="ECO:0007669"/>
    <property type="project" value="UniProtKB-KW"/>
</dbReference>
<keyword evidence="3 8" id="KW-0349">Heme</keyword>
<protein>
    <submittedName>
        <fullName evidence="10">Cytochrome P450</fullName>
    </submittedName>
</protein>
<dbReference type="AlphaFoldDB" id="A0A4R7PD38"/>
<keyword evidence="4 8" id="KW-0479">Metal-binding</keyword>
<accession>A0A4R7PD38</accession>
<dbReference type="PRINTS" id="PR00385">
    <property type="entry name" value="P450"/>
</dbReference>
<dbReference type="GO" id="GO:0016705">
    <property type="term" value="F:oxidoreductase activity, acting on paired donors, with incorporation or reduction of molecular oxygen"/>
    <property type="evidence" value="ECO:0007669"/>
    <property type="project" value="InterPro"/>
</dbReference>
<dbReference type="EMBL" id="SOBT01000008">
    <property type="protein sequence ID" value="TDU31978.1"/>
    <property type="molecule type" value="Genomic_DNA"/>
</dbReference>
<dbReference type="Gene3D" id="1.10.630.10">
    <property type="entry name" value="Cytochrome P450"/>
    <property type="match status" value="1"/>
</dbReference>
<proteinExistence type="inferred from homology"/>
<evidence type="ECO:0000256" key="4">
    <source>
        <dbReference type="ARBA" id="ARBA00022723"/>
    </source>
</evidence>
<dbReference type="PANTHER" id="PTHR24286:SF24">
    <property type="entry name" value="LANOSTEROL 14-ALPHA DEMETHYLASE"/>
    <property type="match status" value="1"/>
</dbReference>
<dbReference type="OrthoDB" id="9764248at2"/>
<sequence>MRGLLSNYTRQRNLPASALSHIPGNDGRFLVGHSLDFLADPLGFARKTLAEHGPISRTNFLFQRRISLISAEANEFVLLDRAGNFSAYLGWEPVLGSLFPRGLMLRDGDDHRYHRRLMQPAFRKEALAGYLARMNRLIGPVVSDWLARRQLKFYPSVKRLTLEIAADIFLDVQLKSEIDQVGQAFFDLVEASNAINRIPVIGRLFERGLAGRRRLASLIEQRIPSRRDGEGTDLLSQLCRAQDENGQRYSDTEIVDHLIFLMMAAHDTTTSALTTIVYALTQHPQWQERLRTLAGSVGLPELVHEDLGKLEEIDWVLRESLRLYPPLTIIQRTAVKDCEFQGVHIPAGTPVTVYPVATQRMAQWWTDPDTFDPERFSPARAEHRRHAFAWAPFGGGAHMCLGLHFAEMQVKAVLLPLLRAAKLSVAPGYQMPYQLAPIVRPRDGLPLRLSPTQS</sequence>
<evidence type="ECO:0000256" key="8">
    <source>
        <dbReference type="PIRSR" id="PIRSR602403-1"/>
    </source>
</evidence>
<keyword evidence="6 8" id="KW-0408">Iron</keyword>
<evidence type="ECO:0000256" key="5">
    <source>
        <dbReference type="ARBA" id="ARBA00023002"/>
    </source>
</evidence>
<evidence type="ECO:0000256" key="9">
    <source>
        <dbReference type="RuleBase" id="RU000461"/>
    </source>
</evidence>
<dbReference type="InterPro" id="IPR002403">
    <property type="entry name" value="Cyt_P450_E_grp-IV"/>
</dbReference>
<evidence type="ECO:0000256" key="3">
    <source>
        <dbReference type="ARBA" id="ARBA00022617"/>
    </source>
</evidence>
<dbReference type="PANTHER" id="PTHR24286">
    <property type="entry name" value="CYTOCHROME P450 26"/>
    <property type="match status" value="1"/>
</dbReference>
<dbReference type="SUPFAM" id="SSF48264">
    <property type="entry name" value="Cytochrome P450"/>
    <property type="match status" value="1"/>
</dbReference>
<dbReference type="InterPro" id="IPR036396">
    <property type="entry name" value="Cyt_P450_sf"/>
</dbReference>
<gene>
    <name evidence="10" type="ORF">DFR24_1363</name>
</gene>
<evidence type="ECO:0000256" key="7">
    <source>
        <dbReference type="ARBA" id="ARBA00023033"/>
    </source>
</evidence>
<evidence type="ECO:0000256" key="6">
    <source>
        <dbReference type="ARBA" id="ARBA00023004"/>
    </source>
</evidence>
<keyword evidence="5 9" id="KW-0560">Oxidoreductase</keyword>
<dbReference type="GO" id="GO:0020037">
    <property type="term" value="F:heme binding"/>
    <property type="evidence" value="ECO:0007669"/>
    <property type="project" value="InterPro"/>
</dbReference>
<comment type="cofactor">
    <cofactor evidence="1 8">
        <name>heme</name>
        <dbReference type="ChEBI" id="CHEBI:30413"/>
    </cofactor>
</comment>
<evidence type="ECO:0000313" key="10">
    <source>
        <dbReference type="EMBL" id="TDU31978.1"/>
    </source>
</evidence>
<dbReference type="PRINTS" id="PR00465">
    <property type="entry name" value="EP450IV"/>
</dbReference>
<dbReference type="RefSeq" id="WP_133880524.1">
    <property type="nucleotide sequence ID" value="NZ_MWIN01000004.1"/>
</dbReference>